<reference evidence="4 5" key="1">
    <citation type="journal article" date="2018" name="PLoS Genet.">
        <title>Population sequencing reveals clonal diversity and ancestral inbreeding in the grapevine cultivar Chardonnay.</title>
        <authorList>
            <person name="Roach M.J."/>
            <person name="Johnson D.L."/>
            <person name="Bohlmann J."/>
            <person name="van Vuuren H.J."/>
            <person name="Jones S.J."/>
            <person name="Pretorius I.S."/>
            <person name="Schmidt S.A."/>
            <person name="Borneman A.R."/>
        </authorList>
    </citation>
    <scope>NUCLEOTIDE SEQUENCE [LARGE SCALE GENOMIC DNA]</scope>
    <source>
        <strain evidence="5">cv. Chardonnay</strain>
        <tissue evidence="4">Leaf</tissue>
    </source>
</reference>
<feature type="compositionally biased region" description="Basic and acidic residues" evidence="3">
    <location>
        <begin position="136"/>
        <end position="146"/>
    </location>
</feature>
<dbReference type="AlphaFoldDB" id="A0A438J5Y9"/>
<feature type="region of interest" description="Disordered" evidence="3">
    <location>
        <begin position="72"/>
        <end position="172"/>
    </location>
</feature>
<protein>
    <recommendedName>
        <fullName evidence="6">Late embryogenesis abundant protein LEA-2 subgroup domain-containing protein</fullName>
    </recommendedName>
</protein>
<name>A0A438J5Y9_VITVI</name>
<dbReference type="InterPro" id="IPR044839">
    <property type="entry name" value="NDR1-like"/>
</dbReference>
<accession>A0A438J5Y9</accession>
<dbReference type="GO" id="GO:0016020">
    <property type="term" value="C:membrane"/>
    <property type="evidence" value="ECO:0007669"/>
    <property type="project" value="UniProtKB-SubCell"/>
</dbReference>
<comment type="subcellular location">
    <subcellularLocation>
        <location evidence="1">Membrane</location>
    </subcellularLocation>
</comment>
<keyword evidence="2" id="KW-0472">Membrane</keyword>
<evidence type="ECO:0000256" key="2">
    <source>
        <dbReference type="ARBA" id="ARBA00023136"/>
    </source>
</evidence>
<evidence type="ECO:0008006" key="6">
    <source>
        <dbReference type="Google" id="ProtNLM"/>
    </source>
</evidence>
<dbReference type="PANTHER" id="PTHR31234">
    <property type="entry name" value="LATE EMBRYOGENESIS ABUNDANT (LEA) HYDROXYPROLINE-RICH GLYCOPROTEIN FAMILY"/>
    <property type="match status" value="1"/>
</dbReference>
<evidence type="ECO:0000313" key="4">
    <source>
        <dbReference type="EMBL" id="RVX04316.1"/>
    </source>
</evidence>
<dbReference type="GO" id="GO:0098542">
    <property type="term" value="P:defense response to other organism"/>
    <property type="evidence" value="ECO:0007669"/>
    <property type="project" value="InterPro"/>
</dbReference>
<evidence type="ECO:0000313" key="5">
    <source>
        <dbReference type="Proteomes" id="UP000288805"/>
    </source>
</evidence>
<proteinExistence type="predicted"/>
<evidence type="ECO:0000256" key="3">
    <source>
        <dbReference type="SAM" id="MobiDB-lite"/>
    </source>
</evidence>
<comment type="caution">
    <text evidence="4">The sequence shown here is derived from an EMBL/GenBank/DDBJ whole genome shotgun (WGS) entry which is preliminary data.</text>
</comment>
<dbReference type="Proteomes" id="UP000288805">
    <property type="component" value="Unassembled WGS sequence"/>
</dbReference>
<gene>
    <name evidence="4" type="ORF">CK203_018427</name>
</gene>
<organism evidence="4 5">
    <name type="scientific">Vitis vinifera</name>
    <name type="common">Grape</name>
    <dbReference type="NCBI Taxonomy" id="29760"/>
    <lineage>
        <taxon>Eukaryota</taxon>
        <taxon>Viridiplantae</taxon>
        <taxon>Streptophyta</taxon>
        <taxon>Embryophyta</taxon>
        <taxon>Tracheophyta</taxon>
        <taxon>Spermatophyta</taxon>
        <taxon>Magnoliopsida</taxon>
        <taxon>eudicotyledons</taxon>
        <taxon>Gunneridae</taxon>
        <taxon>Pentapetalae</taxon>
        <taxon>rosids</taxon>
        <taxon>Vitales</taxon>
        <taxon>Vitaceae</taxon>
        <taxon>Viteae</taxon>
        <taxon>Vitis</taxon>
    </lineage>
</organism>
<sequence>MKSSSELQPILRILSSASSSFSTVTYPCIDNMNRILIFFHTNNRPSHGLTLCLPSNILSPRLIPLVHGDRSGLSNIPSPRRGLIPLIHGNTSERRPLPSQQHPEPQADPARSRRQPRAHFFPSQQHPEPQAGPDPAHSRQQPERRVQFGPSPEHASQQHPEPPAHPEISSPQHFRRWTDPLHRPIPVCGPSRPYSHMLFRPRSPRFDVSSVTLNAAYLDMGYLLNADVTVLANFTNPNKKVHVDFSYLVVNLYYEDTLIASRAIYPFSVASRQTMFADVHMVTSQVRLPIKDSLKLTEQIQNNGIEFQLKGYFRTRSNLGSFLRYSYWLYGKCSIVVTGTS</sequence>
<dbReference type="PANTHER" id="PTHR31234:SF42">
    <property type="entry name" value="LATE EMBRYOGENESIS ABUNDANT (LEA) HYDROXYPROLINE-RICH GLYCOPROTEIN FAMILY"/>
    <property type="match status" value="1"/>
</dbReference>
<evidence type="ECO:0000256" key="1">
    <source>
        <dbReference type="ARBA" id="ARBA00004370"/>
    </source>
</evidence>
<dbReference type="EMBL" id="QGNW01000061">
    <property type="protein sequence ID" value="RVX04316.1"/>
    <property type="molecule type" value="Genomic_DNA"/>
</dbReference>